<dbReference type="Proteomes" id="UP000254956">
    <property type="component" value="Unassembled WGS sequence"/>
</dbReference>
<accession>A0A380CH48</accession>
<dbReference type="EMBL" id="BKAV01000019">
    <property type="protein sequence ID" value="GEQ00704.1"/>
    <property type="molecule type" value="Genomic_DNA"/>
</dbReference>
<evidence type="ECO:0000313" key="1">
    <source>
        <dbReference type="EMBL" id="GEQ00704.1"/>
    </source>
</evidence>
<proteinExistence type="predicted"/>
<reference evidence="1 4" key="2">
    <citation type="submission" date="2019-07" db="EMBL/GenBank/DDBJ databases">
        <title>Whole genome shotgun sequence of Staphylococcus arlettae NBRC 109765.</title>
        <authorList>
            <person name="Hosoyama A."/>
            <person name="Uohara A."/>
            <person name="Ohji S."/>
            <person name="Ichikawa N."/>
        </authorList>
    </citation>
    <scope>NUCLEOTIDE SEQUENCE [LARGE SCALE GENOMIC DNA]</scope>
    <source>
        <strain evidence="1 4">NBRC 109765</strain>
    </source>
</reference>
<name>A0A380CH48_9STAP</name>
<reference evidence="2 3" key="1">
    <citation type="submission" date="2018-06" db="EMBL/GenBank/DDBJ databases">
        <authorList>
            <consortium name="Pathogen Informatics"/>
            <person name="Doyle S."/>
        </authorList>
    </citation>
    <scope>NUCLEOTIDE SEQUENCE [LARGE SCALE GENOMIC DNA]</scope>
    <source>
        <strain evidence="2 3">NCTC12413</strain>
    </source>
</reference>
<organism evidence="2 3">
    <name type="scientific">Staphylococcus arlettae</name>
    <dbReference type="NCBI Taxonomy" id="29378"/>
    <lineage>
        <taxon>Bacteria</taxon>
        <taxon>Bacillati</taxon>
        <taxon>Bacillota</taxon>
        <taxon>Bacilli</taxon>
        <taxon>Bacillales</taxon>
        <taxon>Staphylococcaceae</taxon>
        <taxon>Staphylococcus</taxon>
    </lineage>
</organism>
<evidence type="ECO:0000313" key="3">
    <source>
        <dbReference type="Proteomes" id="UP000254956"/>
    </source>
</evidence>
<evidence type="ECO:0000313" key="2">
    <source>
        <dbReference type="EMBL" id="SUJ20667.1"/>
    </source>
</evidence>
<dbReference type="Proteomes" id="UP000321598">
    <property type="component" value="Unassembled WGS sequence"/>
</dbReference>
<evidence type="ECO:0000313" key="4">
    <source>
        <dbReference type="Proteomes" id="UP000321598"/>
    </source>
</evidence>
<keyword evidence="4" id="KW-1185">Reference proteome</keyword>
<protein>
    <submittedName>
        <fullName evidence="2">Uncharacterized protein</fullName>
    </submittedName>
</protein>
<dbReference type="GeneID" id="97288056"/>
<dbReference type="AlphaFoldDB" id="A0A380CH48"/>
<gene>
    <name evidence="2" type="ORF">NCTC12413_01708</name>
    <name evidence="1" type="ORF">SAR03_17410</name>
</gene>
<sequence>MSNNPDEIYRKFSHVNKFLQKDEDFRHNVKQENSHEWLSNSTDKDIFKKAKSDIKQKGHI</sequence>
<dbReference type="OrthoDB" id="2410821at2"/>
<dbReference type="STRING" id="1212545.SARL_11221"/>
<dbReference type="RefSeq" id="WP_002510932.1">
    <property type="nucleotide sequence ID" value="NZ_AP019698.1"/>
</dbReference>
<dbReference type="EMBL" id="UGZE01000001">
    <property type="protein sequence ID" value="SUJ20667.1"/>
    <property type="molecule type" value="Genomic_DNA"/>
</dbReference>